<keyword evidence="3 5" id="KW-0195">Cyclin</keyword>
<sequence length="218" mass="25268">MDSSSLTISPRKLHYDLYSYSYKEDSNTPLVINVLASLIERNMARAQRIVKNCSSRVLSKASTKIFDCREIPDLTIQSYLERIFRYTRAGPSVYVVAYVYIDRFCQNNLGFRINSRNVHRLLITTIMVASKYVEDMNFRNSYFAKVGGLTTSELNELELEFLFMMNFKLHVNVSVFESYCSHLEREVSIGGGYPIERPLRCAEEIKERGHTQIARVML</sequence>
<dbReference type="PIRSF" id="PIRSF027110">
    <property type="entry name" value="PREG"/>
    <property type="match status" value="1"/>
</dbReference>
<evidence type="ECO:0000256" key="1">
    <source>
        <dbReference type="ARBA" id="ARBA00007215"/>
    </source>
</evidence>
<evidence type="ECO:0000256" key="2">
    <source>
        <dbReference type="ARBA" id="ARBA00022618"/>
    </source>
</evidence>
<keyword evidence="2" id="KW-0132">Cell division</keyword>
<keyword evidence="4" id="KW-0131">Cell cycle</keyword>
<organism evidence="6">
    <name type="scientific">Medicago truncatula</name>
    <name type="common">Barrel medic</name>
    <name type="synonym">Medicago tribuloides</name>
    <dbReference type="NCBI Taxonomy" id="3880"/>
    <lineage>
        <taxon>Eukaryota</taxon>
        <taxon>Viridiplantae</taxon>
        <taxon>Streptophyta</taxon>
        <taxon>Embryophyta</taxon>
        <taxon>Tracheophyta</taxon>
        <taxon>Spermatophyta</taxon>
        <taxon>Magnoliopsida</taxon>
        <taxon>eudicotyledons</taxon>
        <taxon>Gunneridae</taxon>
        <taxon>Pentapetalae</taxon>
        <taxon>rosids</taxon>
        <taxon>fabids</taxon>
        <taxon>Fabales</taxon>
        <taxon>Fabaceae</taxon>
        <taxon>Papilionoideae</taxon>
        <taxon>50 kb inversion clade</taxon>
        <taxon>NPAAA clade</taxon>
        <taxon>Hologalegina</taxon>
        <taxon>IRL clade</taxon>
        <taxon>Trifolieae</taxon>
        <taxon>Medicago</taxon>
    </lineage>
</organism>
<evidence type="ECO:0000313" key="7">
    <source>
        <dbReference type="EMBL" id="AFK48737.1"/>
    </source>
</evidence>
<dbReference type="InterPro" id="IPR012389">
    <property type="entry name" value="Cyclin_P/U"/>
</dbReference>
<dbReference type="ExpressionAtlas" id="B7FKE0">
    <property type="expression patterns" value="differential"/>
</dbReference>
<dbReference type="PANTHER" id="PTHR15615">
    <property type="match status" value="1"/>
</dbReference>
<dbReference type="EMBL" id="BT052559">
    <property type="protein sequence ID" value="ACJ85224.1"/>
    <property type="molecule type" value="mRNA"/>
</dbReference>
<dbReference type="GO" id="GO:0019901">
    <property type="term" value="F:protein kinase binding"/>
    <property type="evidence" value="ECO:0007669"/>
    <property type="project" value="UniProtKB-UniRule"/>
</dbReference>
<accession>B7FKE0</accession>
<dbReference type="Gene3D" id="1.10.472.10">
    <property type="entry name" value="Cyclin-like"/>
    <property type="match status" value="1"/>
</dbReference>
<reference evidence="6" key="1">
    <citation type="submission" date="2008-12" db="EMBL/GenBank/DDBJ databases">
        <title>Medicago truncatula full length cdna cloning project.</title>
        <authorList>
            <person name="Moskal W."/>
            <person name="Chan A."/>
            <person name="Cheung F."/>
            <person name="Xiao Y."/>
            <person name="Town C.D."/>
        </authorList>
    </citation>
    <scope>NUCLEOTIDE SEQUENCE</scope>
</reference>
<protein>
    <recommendedName>
        <fullName evidence="5">Cyclin</fullName>
    </recommendedName>
</protein>
<dbReference type="PANTHER" id="PTHR15615:SF15">
    <property type="entry name" value="CYCLIN-U2-1"/>
    <property type="match status" value="1"/>
</dbReference>
<evidence type="ECO:0000256" key="3">
    <source>
        <dbReference type="ARBA" id="ARBA00023127"/>
    </source>
</evidence>
<dbReference type="Pfam" id="PF08613">
    <property type="entry name" value="Cyclin"/>
    <property type="match status" value="1"/>
</dbReference>
<comment type="similarity">
    <text evidence="1">Belongs to the cyclin family. Cyclin U/P subfamily.</text>
</comment>
<dbReference type="EMBL" id="BT148943">
    <property type="protein sequence ID" value="AFK48737.1"/>
    <property type="molecule type" value="mRNA"/>
</dbReference>
<reference evidence="7" key="2">
    <citation type="submission" date="2012-05" db="EMBL/GenBank/DDBJ databases">
        <authorList>
            <person name="Krishnakumar V."/>
            <person name="Cheung F."/>
            <person name="Xiao Y."/>
            <person name="Chan A."/>
            <person name="Moskal W.A."/>
            <person name="Town C.D."/>
        </authorList>
    </citation>
    <scope>NUCLEOTIDE SEQUENCE</scope>
</reference>
<evidence type="ECO:0000256" key="5">
    <source>
        <dbReference type="PIRNR" id="PIRNR027110"/>
    </source>
</evidence>
<dbReference type="AlphaFoldDB" id="B7FKE0"/>
<evidence type="ECO:0000313" key="6">
    <source>
        <dbReference type="EMBL" id="ACJ85224.1"/>
    </source>
</evidence>
<dbReference type="InterPro" id="IPR036915">
    <property type="entry name" value="Cyclin-like_sf"/>
</dbReference>
<dbReference type="InterPro" id="IPR013922">
    <property type="entry name" value="Cyclin_PHO80-like"/>
</dbReference>
<proteinExistence type="evidence at transcript level"/>
<evidence type="ECO:0000256" key="4">
    <source>
        <dbReference type="ARBA" id="ARBA00023306"/>
    </source>
</evidence>
<dbReference type="GO" id="GO:0051301">
    <property type="term" value="P:cell division"/>
    <property type="evidence" value="ECO:0007669"/>
    <property type="project" value="UniProtKB-UniRule"/>
</dbReference>
<dbReference type="SUPFAM" id="SSF47954">
    <property type="entry name" value="Cyclin-like"/>
    <property type="match status" value="1"/>
</dbReference>
<name>B7FKE0_MEDTR</name>